<dbReference type="PRINTS" id="PR00413">
    <property type="entry name" value="HADHALOGNASE"/>
</dbReference>
<protein>
    <submittedName>
        <fullName evidence="1">Haloacid dehalogenase</fullName>
    </submittedName>
</protein>
<dbReference type="Proteomes" id="UP000321484">
    <property type="component" value="Unassembled WGS sequence"/>
</dbReference>
<dbReference type="NCBIfam" id="TIGR01509">
    <property type="entry name" value="HAD-SF-IA-v3"/>
    <property type="match status" value="1"/>
</dbReference>
<accession>A0A511YUK8</accession>
<organism evidence="1 2">
    <name type="scientific">Actinotalea fermentans</name>
    <dbReference type="NCBI Taxonomy" id="43671"/>
    <lineage>
        <taxon>Bacteria</taxon>
        <taxon>Bacillati</taxon>
        <taxon>Actinomycetota</taxon>
        <taxon>Actinomycetes</taxon>
        <taxon>Micrococcales</taxon>
        <taxon>Cellulomonadaceae</taxon>
        <taxon>Actinotalea</taxon>
    </lineage>
</organism>
<sequence length="224" mass="24426">MSGVPAAAQGRPAAARRIDAVLFDLGNVLVRWDPYLPYEGHVPRQVVEEFFRESDFMALNHAQDAGEPWPVLRAQLAAERPDLVPMLDIYLADHRLSVPGEVPGAEATVRHLRAVGVRVFGLTNWGAENWHVAAEQAPVVGLLEGVVVSGHEKVAKPDPEVFRRAVARFRLDPARTLFTDDTPRNVEAAGRAGFRTHLFRGHAELGEELTALGIPRVGTGGDLA</sequence>
<dbReference type="Pfam" id="PF00702">
    <property type="entry name" value="Hydrolase"/>
    <property type="match status" value="1"/>
</dbReference>
<dbReference type="Gene3D" id="3.40.50.1000">
    <property type="entry name" value="HAD superfamily/HAD-like"/>
    <property type="match status" value="1"/>
</dbReference>
<keyword evidence="2" id="KW-1185">Reference proteome</keyword>
<dbReference type="SUPFAM" id="SSF56784">
    <property type="entry name" value="HAD-like"/>
    <property type="match status" value="1"/>
</dbReference>
<comment type="caution">
    <text evidence="1">The sequence shown here is derived from an EMBL/GenBank/DDBJ whole genome shotgun (WGS) entry which is preliminary data.</text>
</comment>
<evidence type="ECO:0000313" key="1">
    <source>
        <dbReference type="EMBL" id="GEN78880.1"/>
    </source>
</evidence>
<reference evidence="1 2" key="1">
    <citation type="submission" date="2019-07" db="EMBL/GenBank/DDBJ databases">
        <title>Whole genome shotgun sequence of Actinotalea fermentans NBRC 105374.</title>
        <authorList>
            <person name="Hosoyama A."/>
            <person name="Uohara A."/>
            <person name="Ohji S."/>
            <person name="Ichikawa N."/>
        </authorList>
    </citation>
    <scope>NUCLEOTIDE SEQUENCE [LARGE SCALE GENOMIC DNA]</scope>
    <source>
        <strain evidence="1 2">NBRC 105374</strain>
    </source>
</reference>
<evidence type="ECO:0000313" key="2">
    <source>
        <dbReference type="Proteomes" id="UP000321484"/>
    </source>
</evidence>
<gene>
    <name evidence="1" type="ORF">AFE02nite_06140</name>
</gene>
<dbReference type="RefSeq" id="WP_261765404.1">
    <property type="nucleotide sequence ID" value="NZ_BJYK01000001.1"/>
</dbReference>
<dbReference type="EMBL" id="BJYK01000001">
    <property type="protein sequence ID" value="GEN78880.1"/>
    <property type="molecule type" value="Genomic_DNA"/>
</dbReference>
<dbReference type="AlphaFoldDB" id="A0A511YUK8"/>
<dbReference type="PANTHER" id="PTHR43611:SF3">
    <property type="entry name" value="FLAVIN MONONUCLEOTIDE HYDROLASE 1, CHLOROPLATIC"/>
    <property type="match status" value="1"/>
</dbReference>
<dbReference type="InterPro" id="IPR023214">
    <property type="entry name" value="HAD_sf"/>
</dbReference>
<dbReference type="PANTHER" id="PTHR43611">
    <property type="entry name" value="ALPHA-D-GLUCOSE 1-PHOSPHATE PHOSPHATASE"/>
    <property type="match status" value="1"/>
</dbReference>
<dbReference type="SFLD" id="SFLDS00003">
    <property type="entry name" value="Haloacid_Dehalogenase"/>
    <property type="match status" value="1"/>
</dbReference>
<proteinExistence type="predicted"/>
<dbReference type="InterPro" id="IPR036412">
    <property type="entry name" value="HAD-like_sf"/>
</dbReference>
<dbReference type="SFLD" id="SFLDG01129">
    <property type="entry name" value="C1.5:_HAD__Beta-PGM__Phosphata"/>
    <property type="match status" value="1"/>
</dbReference>
<dbReference type="InterPro" id="IPR006439">
    <property type="entry name" value="HAD-SF_hydro_IA"/>
</dbReference>
<name>A0A511YUK8_9CELL</name>